<protein>
    <recommendedName>
        <fullName evidence="3">CCHC-type domain-containing protein</fullName>
    </recommendedName>
</protein>
<gene>
    <name evidence="1" type="ORF">BCR33DRAFT_718967</name>
</gene>
<sequence>MKNRVFKVDSGSDSDDDALSSAMNSLTLCHSTPPRLGPGFLNSGRYYQAAEADECWNCYSRDHWRKDCPWGRRY</sequence>
<dbReference type="AlphaFoldDB" id="A0A1Y2C333"/>
<comment type="caution">
    <text evidence="1">The sequence shown here is derived from an EMBL/GenBank/DDBJ whole genome shotgun (WGS) entry which is preliminary data.</text>
</comment>
<dbReference type="SUPFAM" id="SSF57756">
    <property type="entry name" value="Retrovirus zinc finger-like domains"/>
    <property type="match status" value="1"/>
</dbReference>
<dbReference type="OrthoDB" id="10630385at2759"/>
<dbReference type="InterPro" id="IPR036875">
    <property type="entry name" value="Znf_CCHC_sf"/>
</dbReference>
<dbReference type="GO" id="GO:0008270">
    <property type="term" value="F:zinc ion binding"/>
    <property type="evidence" value="ECO:0007669"/>
    <property type="project" value="InterPro"/>
</dbReference>
<proteinExistence type="predicted"/>
<evidence type="ECO:0000313" key="2">
    <source>
        <dbReference type="Proteomes" id="UP000193642"/>
    </source>
</evidence>
<organism evidence="1 2">
    <name type="scientific">Rhizoclosmatium globosum</name>
    <dbReference type="NCBI Taxonomy" id="329046"/>
    <lineage>
        <taxon>Eukaryota</taxon>
        <taxon>Fungi</taxon>
        <taxon>Fungi incertae sedis</taxon>
        <taxon>Chytridiomycota</taxon>
        <taxon>Chytridiomycota incertae sedis</taxon>
        <taxon>Chytridiomycetes</taxon>
        <taxon>Chytridiales</taxon>
        <taxon>Chytriomycetaceae</taxon>
        <taxon>Rhizoclosmatium</taxon>
    </lineage>
</organism>
<dbReference type="GO" id="GO:0003676">
    <property type="term" value="F:nucleic acid binding"/>
    <property type="evidence" value="ECO:0007669"/>
    <property type="project" value="InterPro"/>
</dbReference>
<keyword evidence="2" id="KW-1185">Reference proteome</keyword>
<name>A0A1Y2C333_9FUNG</name>
<reference evidence="1 2" key="1">
    <citation type="submission" date="2016-07" db="EMBL/GenBank/DDBJ databases">
        <title>Pervasive Adenine N6-methylation of Active Genes in Fungi.</title>
        <authorList>
            <consortium name="DOE Joint Genome Institute"/>
            <person name="Mondo S.J."/>
            <person name="Dannebaum R.O."/>
            <person name="Kuo R.C."/>
            <person name="Labutti K."/>
            <person name="Haridas S."/>
            <person name="Kuo A."/>
            <person name="Salamov A."/>
            <person name="Ahrendt S.R."/>
            <person name="Lipzen A."/>
            <person name="Sullivan W."/>
            <person name="Andreopoulos W.B."/>
            <person name="Clum A."/>
            <person name="Lindquist E."/>
            <person name="Daum C."/>
            <person name="Ramamoorthy G.K."/>
            <person name="Gryganskyi A."/>
            <person name="Culley D."/>
            <person name="Magnuson J.K."/>
            <person name="James T.Y."/>
            <person name="O'Malley M.A."/>
            <person name="Stajich J.E."/>
            <person name="Spatafora J.W."/>
            <person name="Visel A."/>
            <person name="Grigoriev I.V."/>
        </authorList>
    </citation>
    <scope>NUCLEOTIDE SEQUENCE [LARGE SCALE GENOMIC DNA]</scope>
    <source>
        <strain evidence="1 2">JEL800</strain>
    </source>
</reference>
<dbReference type="EMBL" id="MCGO01000032">
    <property type="protein sequence ID" value="ORY41356.1"/>
    <property type="molecule type" value="Genomic_DNA"/>
</dbReference>
<dbReference type="Proteomes" id="UP000193642">
    <property type="component" value="Unassembled WGS sequence"/>
</dbReference>
<evidence type="ECO:0008006" key="3">
    <source>
        <dbReference type="Google" id="ProtNLM"/>
    </source>
</evidence>
<evidence type="ECO:0000313" key="1">
    <source>
        <dbReference type="EMBL" id="ORY41356.1"/>
    </source>
</evidence>
<accession>A0A1Y2C333</accession>